<keyword evidence="1" id="KW-1133">Transmembrane helix</keyword>
<keyword evidence="3" id="KW-1185">Reference proteome</keyword>
<protein>
    <submittedName>
        <fullName evidence="2">Uncharacterized protein</fullName>
    </submittedName>
</protein>
<evidence type="ECO:0000313" key="2">
    <source>
        <dbReference type="EMBL" id="MFK7641829.1"/>
    </source>
</evidence>
<feature type="transmembrane region" description="Helical" evidence="1">
    <location>
        <begin position="6"/>
        <end position="29"/>
    </location>
</feature>
<dbReference type="EMBL" id="JBJGEB010000004">
    <property type="protein sequence ID" value="MFK7641829.1"/>
    <property type="molecule type" value="Genomic_DNA"/>
</dbReference>
<gene>
    <name evidence="2" type="ORF">ACI43T_04850</name>
</gene>
<name>A0ABW8Q2R0_9NEIS</name>
<proteinExistence type="predicted"/>
<dbReference type="Proteomes" id="UP001621964">
    <property type="component" value="Unassembled WGS sequence"/>
</dbReference>
<dbReference type="RefSeq" id="WP_256359118.1">
    <property type="nucleotide sequence ID" value="NZ_CAUJQB010000016.1"/>
</dbReference>
<comment type="caution">
    <text evidence="2">The sequence shown here is derived from an EMBL/GenBank/DDBJ whole genome shotgun (WGS) entry which is preliminary data.</text>
</comment>
<sequence length="41" mass="4685">MIDRLMPLFAVIGVLSSIVYLTLAVWMVYENLPHVKKKHSA</sequence>
<reference evidence="2 3" key="1">
    <citation type="submission" date="2024-11" db="EMBL/GenBank/DDBJ databases">
        <authorList>
            <person name="Mikucki A.G."/>
            <person name="Kahler C.M."/>
        </authorList>
    </citation>
    <scope>NUCLEOTIDE SEQUENCE [LARGE SCALE GENOMIC DNA]</scope>
    <source>
        <strain evidence="2 3">EXNM717</strain>
    </source>
</reference>
<accession>A0ABW8Q2R0</accession>
<evidence type="ECO:0000313" key="3">
    <source>
        <dbReference type="Proteomes" id="UP001621964"/>
    </source>
</evidence>
<keyword evidence="1" id="KW-0472">Membrane</keyword>
<keyword evidence="1" id="KW-0812">Transmembrane</keyword>
<evidence type="ECO:0000256" key="1">
    <source>
        <dbReference type="SAM" id="Phobius"/>
    </source>
</evidence>
<organism evidence="2 3">
    <name type="scientific">Neisseria oralis</name>
    <dbReference type="NCBI Taxonomy" id="1107316"/>
    <lineage>
        <taxon>Bacteria</taxon>
        <taxon>Pseudomonadati</taxon>
        <taxon>Pseudomonadota</taxon>
        <taxon>Betaproteobacteria</taxon>
        <taxon>Neisseriales</taxon>
        <taxon>Neisseriaceae</taxon>
        <taxon>Neisseria</taxon>
    </lineage>
</organism>